<dbReference type="InterPro" id="IPR036134">
    <property type="entry name" value="Crypto/Photolyase_FAD-like_sf"/>
</dbReference>
<dbReference type="PANTHER" id="PTHR10211">
    <property type="entry name" value="DEOXYRIBODIPYRIMIDINE PHOTOLYASE"/>
    <property type="match status" value="1"/>
</dbReference>
<keyword evidence="6" id="KW-0227">DNA damage</keyword>
<dbReference type="PANTHER" id="PTHR10211:SF0">
    <property type="entry name" value="DEOXYRIBODIPYRIMIDINE PHOTO-LYASE"/>
    <property type="match status" value="1"/>
</dbReference>
<keyword evidence="16" id="KW-1185">Reference proteome</keyword>
<dbReference type="InterPro" id="IPR014729">
    <property type="entry name" value="Rossmann-like_a/b/a_fold"/>
</dbReference>
<evidence type="ECO:0000256" key="4">
    <source>
        <dbReference type="ARBA" id="ARBA00014046"/>
    </source>
</evidence>
<dbReference type="GO" id="GO:0000719">
    <property type="term" value="P:photoreactive repair"/>
    <property type="evidence" value="ECO:0007669"/>
    <property type="project" value="TreeGrafter"/>
</dbReference>
<dbReference type="Gene3D" id="1.25.40.80">
    <property type="match status" value="1"/>
</dbReference>
<reference evidence="15 16" key="1">
    <citation type="journal article" date="2009" name="Science">
        <title>Green evolution and dynamic adaptations revealed by genomes of the marine picoeukaryotes Micromonas.</title>
        <authorList>
            <person name="Worden A.Z."/>
            <person name="Lee J.H."/>
            <person name="Mock T."/>
            <person name="Rouze P."/>
            <person name="Simmons M.P."/>
            <person name="Aerts A.L."/>
            <person name="Allen A.E."/>
            <person name="Cuvelier M.L."/>
            <person name="Derelle E."/>
            <person name="Everett M.V."/>
            <person name="Foulon E."/>
            <person name="Grimwood J."/>
            <person name="Gundlach H."/>
            <person name="Henrissat B."/>
            <person name="Napoli C."/>
            <person name="McDonald S.M."/>
            <person name="Parker M.S."/>
            <person name="Rombauts S."/>
            <person name="Salamov A."/>
            <person name="Von Dassow P."/>
            <person name="Badger J.H."/>
            <person name="Coutinho P.M."/>
            <person name="Demir E."/>
            <person name="Dubchak I."/>
            <person name="Gentemann C."/>
            <person name="Eikrem W."/>
            <person name="Gready J.E."/>
            <person name="John U."/>
            <person name="Lanier W."/>
            <person name="Lindquist E.A."/>
            <person name="Lucas S."/>
            <person name="Mayer K.F."/>
            <person name="Moreau H."/>
            <person name="Not F."/>
            <person name="Otillar R."/>
            <person name="Panaud O."/>
            <person name="Pangilinan J."/>
            <person name="Paulsen I."/>
            <person name="Piegu B."/>
            <person name="Poliakov A."/>
            <person name="Robbens S."/>
            <person name="Schmutz J."/>
            <person name="Toulza E."/>
            <person name="Wyss T."/>
            <person name="Zelensky A."/>
            <person name="Zhou K."/>
            <person name="Armbrust E.V."/>
            <person name="Bhattacharya D."/>
            <person name="Goodenough U.W."/>
            <person name="Van de Peer Y."/>
            <person name="Grigoriev I.V."/>
        </authorList>
    </citation>
    <scope>NUCLEOTIDE SEQUENCE [LARGE SCALE GENOMIC DNA]</scope>
    <source>
        <strain evidence="16">RCC299 / NOUM17</strain>
    </source>
</reference>
<feature type="compositionally biased region" description="Gly residues" evidence="13">
    <location>
        <begin position="17"/>
        <end position="26"/>
    </location>
</feature>
<dbReference type="eggNOG" id="KOG0133">
    <property type="taxonomic scope" value="Eukaryota"/>
</dbReference>
<keyword evidence="8" id="KW-0238">DNA-binding</keyword>
<evidence type="ECO:0000256" key="5">
    <source>
        <dbReference type="ARBA" id="ARBA00022630"/>
    </source>
</evidence>
<feature type="region of interest" description="Disordered" evidence="13">
    <location>
        <begin position="1"/>
        <end position="39"/>
    </location>
</feature>
<evidence type="ECO:0000256" key="13">
    <source>
        <dbReference type="SAM" id="MobiDB-lite"/>
    </source>
</evidence>
<evidence type="ECO:0000256" key="7">
    <source>
        <dbReference type="ARBA" id="ARBA00022827"/>
    </source>
</evidence>
<evidence type="ECO:0000313" key="16">
    <source>
        <dbReference type="Proteomes" id="UP000002009"/>
    </source>
</evidence>
<evidence type="ECO:0000256" key="9">
    <source>
        <dbReference type="ARBA" id="ARBA00023204"/>
    </source>
</evidence>
<feature type="compositionally biased region" description="Basic and acidic residues" evidence="13">
    <location>
        <begin position="624"/>
        <end position="636"/>
    </location>
</feature>
<dbReference type="Pfam" id="PF00875">
    <property type="entry name" value="DNA_photolyase"/>
    <property type="match status" value="1"/>
</dbReference>
<dbReference type="STRING" id="296587.C1E6D6"/>
<dbReference type="FunFam" id="1.10.579.10:FF:000002">
    <property type="entry name" value="Deoxyribodipyrimidine photolyase"/>
    <property type="match status" value="1"/>
</dbReference>
<gene>
    <name evidence="15" type="ORF">MICPUN_58629</name>
</gene>
<dbReference type="Proteomes" id="UP000002009">
    <property type="component" value="Chromosome 5"/>
</dbReference>
<dbReference type="InterPro" id="IPR036155">
    <property type="entry name" value="Crypto/Photolyase_N_sf"/>
</dbReference>
<dbReference type="OrthoDB" id="496749at2759"/>
<dbReference type="RefSeq" id="XP_002502150.1">
    <property type="nucleotide sequence ID" value="XM_002502104.1"/>
</dbReference>
<sequence>MAGGAPPGKGQPEPAMGGAGGNGGETGQQQNNEMQVTQQQGQAMSVVHVLRLGLRIVGLGGNMAGLTDEQRARAEANKAAALARRAALAAQIQIPPRDDVTSQVAPERLRRLNFKRVDPRGRYVLLWVQSAQRAMHNDALEYAVQRANEHDVPLVAVFGSTAGFPHANERHLAFMYQGLVELRETLERTRGVQLLAYTPVGGGEPGEVIVAASAGAREVIVDAGYTRPLLDWRRTLAKRADRLVTEVECDVVVPLYGPGGGAGRSEPAAATLRPKILSRLPALTRNELEPTPLRRRLAARLDAEALLLGGEGEPGMAGFARVPLWESVDACLDALDAAVLGVGVDRSVKPASGYHVGGEREALRKLDRFLESKLTNYASSRNDPSLRLQSHLSPHIHYGQISVVYVAHRARKVAAARPELRRSVDVFLDELVVRRELAINFCLNNPAYDAYEGVPEWARRTLATHATDHRSFVYTLEQFERCATHDALWNAAQRELVVSGKQHNYLRMYWAKKMLEWSADPREAWCWAIHLNNKYSLDGRDPSSYTGVGWCWGLHDREFPEAAVTGTVRRMSEAGMRSKFNAGVSDYLNRWGDGDARSRAGKRSAAKAAAESAAGAPGTGTPRAESRQTRLEEMFSKKPKTGSGG</sequence>
<dbReference type="OMA" id="PHIHYGQ"/>
<dbReference type="GO" id="GO:0003677">
    <property type="term" value="F:DNA binding"/>
    <property type="evidence" value="ECO:0007669"/>
    <property type="project" value="UniProtKB-KW"/>
</dbReference>
<dbReference type="EMBL" id="CP001326">
    <property type="protein sequence ID" value="ACO63408.1"/>
    <property type="molecule type" value="Genomic_DNA"/>
</dbReference>
<protein>
    <recommendedName>
        <fullName evidence="4">Deoxyribodipyrimidine photo-lyase</fullName>
        <ecNumber evidence="3">4.1.99.3</ecNumber>
    </recommendedName>
    <alternativeName>
        <fullName evidence="11">DNA photolyase</fullName>
    </alternativeName>
</protein>
<feature type="compositionally biased region" description="Low complexity" evidence="13">
    <location>
        <begin position="27"/>
        <end position="39"/>
    </location>
</feature>
<dbReference type="Gene3D" id="1.10.579.10">
    <property type="entry name" value="DNA Cyclobutane Dipyrimidine Photolyase, subunit A, domain 3"/>
    <property type="match status" value="1"/>
</dbReference>
<evidence type="ECO:0000256" key="10">
    <source>
        <dbReference type="ARBA" id="ARBA00023239"/>
    </source>
</evidence>
<dbReference type="EC" id="4.1.99.3" evidence="3"/>
<keyword evidence="7" id="KW-0274">FAD</keyword>
<organism evidence="15 16">
    <name type="scientific">Micromonas commoda (strain RCC299 / NOUM17 / CCMP2709)</name>
    <name type="common">Picoplanktonic green alga</name>
    <dbReference type="NCBI Taxonomy" id="296587"/>
    <lineage>
        <taxon>Eukaryota</taxon>
        <taxon>Viridiplantae</taxon>
        <taxon>Chlorophyta</taxon>
        <taxon>Mamiellophyceae</taxon>
        <taxon>Mamiellales</taxon>
        <taxon>Mamiellaceae</taxon>
        <taxon>Micromonas</taxon>
    </lineage>
</organism>
<name>C1E6D6_MICCC</name>
<feature type="domain" description="Photolyase/cryptochrome alpha/beta" evidence="14">
    <location>
        <begin position="122"/>
        <end position="255"/>
    </location>
</feature>
<dbReference type="PROSITE" id="PS51645">
    <property type="entry name" value="PHR_CRY_ALPHA_BETA"/>
    <property type="match status" value="1"/>
</dbReference>
<feature type="compositionally biased region" description="Low complexity" evidence="13">
    <location>
        <begin position="606"/>
        <end position="623"/>
    </location>
</feature>
<dbReference type="KEGG" id="mis:MICPUN_58629"/>
<dbReference type="Gene3D" id="3.40.50.620">
    <property type="entry name" value="HUPs"/>
    <property type="match status" value="1"/>
</dbReference>
<feature type="region of interest" description="Disordered" evidence="13">
    <location>
        <begin position="598"/>
        <end position="645"/>
    </location>
</feature>
<evidence type="ECO:0000256" key="11">
    <source>
        <dbReference type="ARBA" id="ARBA00031671"/>
    </source>
</evidence>
<dbReference type="AlphaFoldDB" id="C1E6D6"/>
<evidence type="ECO:0000256" key="8">
    <source>
        <dbReference type="ARBA" id="ARBA00023125"/>
    </source>
</evidence>
<evidence type="ECO:0000256" key="1">
    <source>
        <dbReference type="ARBA" id="ARBA00001974"/>
    </source>
</evidence>
<dbReference type="InParanoid" id="C1E6D6"/>
<comment type="catalytic activity">
    <reaction evidence="12">
        <text>cyclobutadipyrimidine (in DNA) = 2 pyrimidine residues (in DNA).</text>
        <dbReference type="EC" id="4.1.99.3"/>
    </reaction>
</comment>
<keyword evidence="5" id="KW-0285">Flavoprotein</keyword>
<evidence type="ECO:0000256" key="3">
    <source>
        <dbReference type="ARBA" id="ARBA00013149"/>
    </source>
</evidence>
<dbReference type="GO" id="GO:0003904">
    <property type="term" value="F:deoxyribodipyrimidine photo-lyase activity"/>
    <property type="evidence" value="ECO:0007669"/>
    <property type="project" value="UniProtKB-EC"/>
</dbReference>
<dbReference type="InterPro" id="IPR006050">
    <property type="entry name" value="DNA_photolyase_N"/>
</dbReference>
<evidence type="ECO:0000256" key="6">
    <source>
        <dbReference type="ARBA" id="ARBA00022763"/>
    </source>
</evidence>
<dbReference type="GeneID" id="8243437"/>
<dbReference type="SUPFAM" id="SSF52425">
    <property type="entry name" value="Cryptochrome/photolyase, N-terminal domain"/>
    <property type="match status" value="1"/>
</dbReference>
<keyword evidence="10" id="KW-0456">Lyase</keyword>
<dbReference type="SUPFAM" id="SSF48173">
    <property type="entry name" value="Cryptochrome/photolyase FAD-binding domain"/>
    <property type="match status" value="1"/>
</dbReference>
<comment type="cofactor">
    <cofactor evidence="1">
        <name>FAD</name>
        <dbReference type="ChEBI" id="CHEBI:57692"/>
    </cofactor>
</comment>
<evidence type="ECO:0000256" key="2">
    <source>
        <dbReference type="ARBA" id="ARBA00006409"/>
    </source>
</evidence>
<proteinExistence type="inferred from homology"/>
<evidence type="ECO:0000256" key="12">
    <source>
        <dbReference type="ARBA" id="ARBA00033999"/>
    </source>
</evidence>
<keyword evidence="9" id="KW-0234">DNA repair</keyword>
<evidence type="ECO:0000313" key="15">
    <source>
        <dbReference type="EMBL" id="ACO63408.1"/>
    </source>
</evidence>
<evidence type="ECO:0000259" key="14">
    <source>
        <dbReference type="PROSITE" id="PS51645"/>
    </source>
</evidence>
<dbReference type="InterPro" id="IPR052219">
    <property type="entry name" value="Photolyase_Class-2"/>
</dbReference>
<accession>C1E6D6</accession>
<comment type="similarity">
    <text evidence="2">Belongs to the DNA photolyase class-2 family.</text>
</comment>